<evidence type="ECO:0000256" key="1">
    <source>
        <dbReference type="ARBA" id="ARBA00001933"/>
    </source>
</evidence>
<dbReference type="SUPFAM" id="SSF53383">
    <property type="entry name" value="PLP-dependent transferases"/>
    <property type="match status" value="1"/>
</dbReference>
<keyword evidence="4" id="KW-0456">Lyase</keyword>
<evidence type="ECO:0000256" key="5">
    <source>
        <dbReference type="ARBA" id="ARBA00037974"/>
    </source>
</evidence>
<dbReference type="OrthoDB" id="3224382at2"/>
<evidence type="ECO:0000313" key="7">
    <source>
        <dbReference type="EMBL" id="TRY17838.1"/>
    </source>
</evidence>
<dbReference type="EMBL" id="VKKG01000004">
    <property type="protein sequence ID" value="TRY17838.1"/>
    <property type="molecule type" value="Genomic_DNA"/>
</dbReference>
<dbReference type="PANTHER" id="PTHR43525:SF2">
    <property type="entry name" value="CYSTATHIONINE BETA-LYASE-RELATED"/>
    <property type="match status" value="1"/>
</dbReference>
<dbReference type="InterPro" id="IPR004839">
    <property type="entry name" value="Aminotransferase_I/II_large"/>
</dbReference>
<evidence type="ECO:0000256" key="2">
    <source>
        <dbReference type="ARBA" id="ARBA00012224"/>
    </source>
</evidence>
<name>A0A553JZE8_9ACTN</name>
<organism evidence="7 8">
    <name type="scientific">Tessaracoccus rhinocerotis</name>
    <dbReference type="NCBI Taxonomy" id="1689449"/>
    <lineage>
        <taxon>Bacteria</taxon>
        <taxon>Bacillati</taxon>
        <taxon>Actinomycetota</taxon>
        <taxon>Actinomycetes</taxon>
        <taxon>Propionibacteriales</taxon>
        <taxon>Propionibacteriaceae</taxon>
        <taxon>Tessaracoccus</taxon>
    </lineage>
</organism>
<dbReference type="Proteomes" id="UP000317638">
    <property type="component" value="Unassembled WGS sequence"/>
</dbReference>
<dbReference type="EC" id="4.4.1.13" evidence="2"/>
<evidence type="ECO:0000259" key="6">
    <source>
        <dbReference type="Pfam" id="PF00155"/>
    </source>
</evidence>
<keyword evidence="8" id="KW-1185">Reference proteome</keyword>
<proteinExistence type="inferred from homology"/>
<dbReference type="PANTHER" id="PTHR43525">
    <property type="entry name" value="PROTEIN MALY"/>
    <property type="match status" value="1"/>
</dbReference>
<keyword evidence="7" id="KW-0808">Transferase</keyword>
<keyword evidence="7" id="KW-0032">Aminotransferase</keyword>
<comment type="caution">
    <text evidence="7">The sequence shown here is derived from an EMBL/GenBank/DDBJ whole genome shotgun (WGS) entry which is preliminary data.</text>
</comment>
<dbReference type="InterPro" id="IPR015424">
    <property type="entry name" value="PyrdxlP-dep_Trfase"/>
</dbReference>
<dbReference type="RefSeq" id="WP_143938578.1">
    <property type="nucleotide sequence ID" value="NZ_VKKG01000004.1"/>
</dbReference>
<dbReference type="GO" id="GO:0008483">
    <property type="term" value="F:transaminase activity"/>
    <property type="evidence" value="ECO:0007669"/>
    <property type="project" value="UniProtKB-KW"/>
</dbReference>
<evidence type="ECO:0000313" key="8">
    <source>
        <dbReference type="Proteomes" id="UP000317638"/>
    </source>
</evidence>
<dbReference type="Gene3D" id="3.90.1150.10">
    <property type="entry name" value="Aspartate Aminotransferase, domain 1"/>
    <property type="match status" value="1"/>
</dbReference>
<gene>
    <name evidence="7" type="ORF">FOJ82_11270</name>
</gene>
<dbReference type="Pfam" id="PF00155">
    <property type="entry name" value="Aminotran_1_2"/>
    <property type="match status" value="1"/>
</dbReference>
<comment type="cofactor">
    <cofactor evidence="1">
        <name>pyridoxal 5'-phosphate</name>
        <dbReference type="ChEBI" id="CHEBI:597326"/>
    </cofactor>
</comment>
<dbReference type="AlphaFoldDB" id="A0A553JZE8"/>
<evidence type="ECO:0000256" key="4">
    <source>
        <dbReference type="ARBA" id="ARBA00023239"/>
    </source>
</evidence>
<comment type="similarity">
    <text evidence="5">Belongs to the class-II pyridoxal-phosphate-dependent aminotransferase family. MalY/PatB cystathionine beta-lyase subfamily.</text>
</comment>
<dbReference type="InterPro" id="IPR051798">
    <property type="entry name" value="Class-II_PLP-Dep_Aminotrans"/>
</dbReference>
<feature type="domain" description="Aminotransferase class I/classII large" evidence="6">
    <location>
        <begin position="31"/>
        <end position="319"/>
    </location>
</feature>
<sequence>MAIFSVELERLRNRRSIKWARWEPDVLPMFVAEMDVETVPAVAERLQQLIAEGDFGYPELPVYQEAFASFADWMWDWKLDPARDIRLAGDVMSGMRELTLATTEPGDAVVVNPPIYPPFRAVVRGSGRRLVEVPMTAAGRLDLDALAEAFAAERPSAYLLCSPHNPNGTVHTRAELETVAALAAQYNVTVISDEIHAPLAGAAHVPFTSVPGAERSVVVTSAAKSWNLAGLKAAVLVAGSEAHDVLDGLPGHVAESASHVAIEAHSAALDGGRDWLRQASDEIAQNKLHLRSELERLLPQVPYEPSEGTYLAWLDCSDLGLEHAGRHFHTVGRVRFNFGTDFDSAAGQFVRMNVATSPELITEGVRRMAASLGHS</sequence>
<reference evidence="7 8" key="1">
    <citation type="submission" date="2019-07" db="EMBL/GenBank/DDBJ databases">
        <authorList>
            <person name="Zhou L.-Y."/>
        </authorList>
    </citation>
    <scope>NUCLEOTIDE SEQUENCE [LARGE SCALE GENOMIC DNA]</scope>
    <source>
        <strain evidence="7 8">YIM 101269</strain>
    </source>
</reference>
<evidence type="ECO:0000256" key="3">
    <source>
        <dbReference type="ARBA" id="ARBA00022898"/>
    </source>
</evidence>
<dbReference type="GO" id="GO:0030170">
    <property type="term" value="F:pyridoxal phosphate binding"/>
    <property type="evidence" value="ECO:0007669"/>
    <property type="project" value="InterPro"/>
</dbReference>
<dbReference type="InterPro" id="IPR015422">
    <property type="entry name" value="PyrdxlP-dep_Trfase_small"/>
</dbReference>
<accession>A0A553JZE8</accession>
<dbReference type="GO" id="GO:0047804">
    <property type="term" value="F:cysteine-S-conjugate beta-lyase activity"/>
    <property type="evidence" value="ECO:0007669"/>
    <property type="project" value="UniProtKB-EC"/>
</dbReference>
<dbReference type="Gene3D" id="3.40.640.10">
    <property type="entry name" value="Type I PLP-dependent aspartate aminotransferase-like (Major domain)"/>
    <property type="match status" value="1"/>
</dbReference>
<keyword evidence="3" id="KW-0663">Pyridoxal phosphate</keyword>
<dbReference type="CDD" id="cd00609">
    <property type="entry name" value="AAT_like"/>
    <property type="match status" value="1"/>
</dbReference>
<dbReference type="InterPro" id="IPR015421">
    <property type="entry name" value="PyrdxlP-dep_Trfase_major"/>
</dbReference>
<protein>
    <recommendedName>
        <fullName evidence="2">cysteine-S-conjugate beta-lyase</fullName>
        <ecNumber evidence="2">4.4.1.13</ecNumber>
    </recommendedName>
</protein>